<evidence type="ECO:0000313" key="5">
    <source>
        <dbReference type="Proteomes" id="UP000051913"/>
    </source>
</evidence>
<dbReference type="InterPro" id="IPR036291">
    <property type="entry name" value="NAD(P)-bd_dom_sf"/>
</dbReference>
<proteinExistence type="predicted"/>
<name>A0A0R3L1L3_9BRAD</name>
<keyword evidence="1" id="KW-0560">Oxidoreductase</keyword>
<dbReference type="SUPFAM" id="SSF52283">
    <property type="entry name" value="Formate/glycerate dehydrogenase catalytic domain-like"/>
    <property type="match status" value="1"/>
</dbReference>
<dbReference type="InterPro" id="IPR006140">
    <property type="entry name" value="D-isomer_DH_NAD-bd"/>
</dbReference>
<evidence type="ECO:0000313" key="4">
    <source>
        <dbReference type="EMBL" id="KRR06902.1"/>
    </source>
</evidence>
<dbReference type="EMBL" id="LLXX01000101">
    <property type="protein sequence ID" value="KRR06902.1"/>
    <property type="molecule type" value="Genomic_DNA"/>
</dbReference>
<accession>A0A0R3L1L3</accession>
<keyword evidence="2" id="KW-0520">NAD</keyword>
<dbReference type="STRING" id="1518501.CQ10_03675"/>
<dbReference type="Pfam" id="PF02826">
    <property type="entry name" value="2-Hacid_dh_C"/>
    <property type="match status" value="1"/>
</dbReference>
<reference evidence="4 5" key="1">
    <citation type="submission" date="2014-03" db="EMBL/GenBank/DDBJ databases">
        <title>Bradyrhizobium valentinum sp. nov., isolated from effective nodules of Lupinus mariae-josephae, a lupine endemic of basic-lime soils in Eastern Spain.</title>
        <authorList>
            <person name="Duran D."/>
            <person name="Rey L."/>
            <person name="Navarro A."/>
            <person name="Busquets A."/>
            <person name="Imperial J."/>
            <person name="Ruiz-Argueso T."/>
        </authorList>
    </citation>
    <scope>NUCLEOTIDE SEQUENCE [LARGE SCALE GENOMIC DNA]</scope>
    <source>
        <strain evidence="4 5">LmjM3</strain>
    </source>
</reference>
<evidence type="ECO:0000256" key="1">
    <source>
        <dbReference type="ARBA" id="ARBA00023002"/>
    </source>
</evidence>
<dbReference type="Proteomes" id="UP000051913">
    <property type="component" value="Unassembled WGS sequence"/>
</dbReference>
<organism evidence="4 5">
    <name type="scientific">Bradyrhizobium valentinum</name>
    <dbReference type="NCBI Taxonomy" id="1518501"/>
    <lineage>
        <taxon>Bacteria</taxon>
        <taxon>Pseudomonadati</taxon>
        <taxon>Pseudomonadota</taxon>
        <taxon>Alphaproteobacteria</taxon>
        <taxon>Hyphomicrobiales</taxon>
        <taxon>Nitrobacteraceae</taxon>
        <taxon>Bradyrhizobium</taxon>
    </lineage>
</organism>
<protein>
    <submittedName>
        <fullName evidence="4">Glyoxylate/hydroxypyruvate reductase A</fullName>
    </submittedName>
</protein>
<dbReference type="RefSeq" id="WP_057851097.1">
    <property type="nucleotide sequence ID" value="NZ_LLXX01000101.1"/>
</dbReference>
<dbReference type="SUPFAM" id="SSF51735">
    <property type="entry name" value="NAD(P)-binding Rossmann-fold domains"/>
    <property type="match status" value="1"/>
</dbReference>
<dbReference type="CDD" id="cd12164">
    <property type="entry name" value="GDH_like_2"/>
    <property type="match status" value="1"/>
</dbReference>
<dbReference type="PANTHER" id="PTHR43333:SF1">
    <property type="entry name" value="D-ISOMER SPECIFIC 2-HYDROXYACID DEHYDROGENASE NAD-BINDING DOMAIN-CONTAINING PROTEIN"/>
    <property type="match status" value="1"/>
</dbReference>
<dbReference type="GO" id="GO:0016491">
    <property type="term" value="F:oxidoreductase activity"/>
    <property type="evidence" value="ECO:0007669"/>
    <property type="project" value="UniProtKB-KW"/>
</dbReference>
<dbReference type="PANTHER" id="PTHR43333">
    <property type="entry name" value="2-HACID_DH_C DOMAIN-CONTAINING PROTEIN"/>
    <property type="match status" value="1"/>
</dbReference>
<feature type="domain" description="D-isomer specific 2-hydroxyacid dehydrogenase NAD-binding" evidence="3">
    <location>
        <begin position="105"/>
        <end position="275"/>
    </location>
</feature>
<comment type="caution">
    <text evidence="4">The sequence shown here is derived from an EMBL/GenBank/DDBJ whole genome shotgun (WGS) entry which is preliminary data.</text>
</comment>
<gene>
    <name evidence="4" type="ORF">CP49_02040</name>
</gene>
<dbReference type="AlphaFoldDB" id="A0A0R3L1L3"/>
<keyword evidence="5" id="KW-1185">Reference proteome</keyword>
<dbReference type="Gene3D" id="3.40.50.720">
    <property type="entry name" value="NAD(P)-binding Rossmann-like Domain"/>
    <property type="match status" value="2"/>
</dbReference>
<keyword evidence="4" id="KW-0670">Pyruvate</keyword>
<sequence length="312" mass="34134">MRCVLVSKSLDLRGYLGAQFMRAAESIEIVNHPHEGPATDDIHLAVAWHPPDDAFERYPDLKAVCSIGAGVDNILACPSLRPEVDVIRVVDPAQAQMMSGFVAWHVIGHQRRFAAYQAQQREERWQRLGQRRAQDVPVGILGFGEIGRRVAADLALLGFPVMAWSRSAKPTPQGVRGFDGAAGLDAMLGQTEVLVNLLPLTPETRGILNRGTFARMYRGGYLIQVGRGEHLVEADLLAALESGQLAGAALDVFAAEPLAPRHPFWRHPRIVVTPHDACEVSVEAIGATFRATAEAIRAGRRPPHSIDRERGY</sequence>
<dbReference type="GO" id="GO:0051287">
    <property type="term" value="F:NAD binding"/>
    <property type="evidence" value="ECO:0007669"/>
    <property type="project" value="InterPro"/>
</dbReference>
<dbReference type="OrthoDB" id="9787219at2"/>
<evidence type="ECO:0000259" key="3">
    <source>
        <dbReference type="Pfam" id="PF02826"/>
    </source>
</evidence>
<evidence type="ECO:0000256" key="2">
    <source>
        <dbReference type="ARBA" id="ARBA00023027"/>
    </source>
</evidence>